<accession>A0A507R439</accession>
<dbReference type="Proteomes" id="UP000319663">
    <property type="component" value="Unassembled WGS sequence"/>
</dbReference>
<sequence length="500" mass="55154">MGALPQALSRSACAFVRAESINFSDHHTILQYSSLQNRSLFYTYLLQAPMSLWKCITTEGLHQISDAEAVRLFGTSFQTELDHLKHANTTVEAGMKEAAGSLGNGKQTPSRFLFGNDFDEVNRTLVSMLALRWVLADDYSSFIAGQAGSSRQQKLTRESFRHLRQYFSQRLPDNDSIYALLVATVIDDIGKDPRLADILAKKRNNGSAASDYHHANHSEIVLESAKAGIIPALENLSSPTNRAAILQSLEIGGKLNVAQLVQGEDAPASLAILRTIAYGPGFHMRAMVTILDVAGAGAHRDARGCIVMTESVYQAYMSTIEIMEGFINGSIPSERECYDRVLRARGETLHKKGFDHLSTESDEERALLRLLCMGRVDTKELADCFRSAFMDIPPISRKDLVQGMSVDGLGDGVAIVPYYAPGLLAEVMRCAGKMDDDSDRRIKALSAFLQFLARVFASSKRQLGTMGAVLERDLSFAQDVIKSRHFVNDPSILMHVELPW</sequence>
<name>A0A507R439_MONPU</name>
<evidence type="ECO:0000313" key="1">
    <source>
        <dbReference type="EMBL" id="TQB75993.1"/>
    </source>
</evidence>
<dbReference type="EMBL" id="VIFY01000013">
    <property type="protein sequence ID" value="TQB75993.1"/>
    <property type="molecule type" value="Genomic_DNA"/>
</dbReference>
<proteinExistence type="predicted"/>
<dbReference type="Pfam" id="PF20717">
    <property type="entry name" value="DUF6829"/>
    <property type="match status" value="1"/>
</dbReference>
<keyword evidence="2" id="KW-1185">Reference proteome</keyword>
<dbReference type="InterPro" id="IPR049232">
    <property type="entry name" value="DUF6829"/>
</dbReference>
<dbReference type="AlphaFoldDB" id="A0A507R439"/>
<protein>
    <submittedName>
        <fullName evidence="1">Uncharacterized protein</fullName>
    </submittedName>
</protein>
<evidence type="ECO:0000313" key="2">
    <source>
        <dbReference type="Proteomes" id="UP000319663"/>
    </source>
</evidence>
<organism evidence="1 2">
    <name type="scientific">Monascus purpureus</name>
    <name type="common">Red mold</name>
    <name type="synonym">Monascus anka</name>
    <dbReference type="NCBI Taxonomy" id="5098"/>
    <lineage>
        <taxon>Eukaryota</taxon>
        <taxon>Fungi</taxon>
        <taxon>Dikarya</taxon>
        <taxon>Ascomycota</taxon>
        <taxon>Pezizomycotina</taxon>
        <taxon>Eurotiomycetes</taxon>
        <taxon>Eurotiomycetidae</taxon>
        <taxon>Eurotiales</taxon>
        <taxon>Aspergillaceae</taxon>
        <taxon>Monascus</taxon>
    </lineage>
</organism>
<gene>
    <name evidence="1" type="ORF">MPDQ_001195</name>
</gene>
<dbReference type="STRING" id="5098.A0A507R439"/>
<reference evidence="1 2" key="1">
    <citation type="submission" date="2019-06" db="EMBL/GenBank/DDBJ databases">
        <title>Wine fermentation using esterase from Monascus purpureus.</title>
        <authorList>
            <person name="Geng C."/>
            <person name="Zhang Y."/>
        </authorList>
    </citation>
    <scope>NUCLEOTIDE SEQUENCE [LARGE SCALE GENOMIC DNA]</scope>
    <source>
        <strain evidence="1">HQ1</strain>
    </source>
</reference>
<dbReference type="OrthoDB" id="5295627at2759"/>
<comment type="caution">
    <text evidence="1">The sequence shown here is derived from an EMBL/GenBank/DDBJ whole genome shotgun (WGS) entry which is preliminary data.</text>
</comment>